<dbReference type="InterPro" id="IPR041561">
    <property type="entry name" value="PglD_N"/>
</dbReference>
<dbReference type="Gene3D" id="2.160.10.10">
    <property type="entry name" value="Hexapeptide repeat proteins"/>
    <property type="match status" value="1"/>
</dbReference>
<sequence length="217" mass="23217">MMSKPVILIGNGGHATVLTEILLQQKQNILGFTGTREEINRFGLSYLGTDEQIDLYSPNEIELILAIGSVCVSPKRAVIFNRMKRKGYSFATVIHPSAIISPHAEIGEGVHIMAGSIIQPFARIADNTIINTSASIDHDCQIKRHCHIAPGVVLSGNVQVEEGSHIGTGATVIQGLTIGKNVLVGAGALVRRQVADGKTVYGVPAKEVTQWNAGNKF</sequence>
<dbReference type="Pfam" id="PF17836">
    <property type="entry name" value="PglD_N"/>
    <property type="match status" value="1"/>
</dbReference>
<evidence type="ECO:0000259" key="3">
    <source>
        <dbReference type="Pfam" id="PF17836"/>
    </source>
</evidence>
<dbReference type="EMBL" id="MWSK01000002">
    <property type="protein sequence ID" value="OXS79276.1"/>
    <property type="molecule type" value="Genomic_DNA"/>
</dbReference>
<keyword evidence="1" id="KW-0808">Transferase</keyword>
<dbReference type="PROSITE" id="PS00101">
    <property type="entry name" value="HEXAPEP_TRANSFERASES"/>
    <property type="match status" value="1"/>
</dbReference>
<comment type="caution">
    <text evidence="4">The sequence shown here is derived from an EMBL/GenBank/DDBJ whole genome shotgun (WGS) entry which is preliminary data.</text>
</comment>
<dbReference type="CDD" id="cd03360">
    <property type="entry name" value="LbH_AT_putative"/>
    <property type="match status" value="1"/>
</dbReference>
<feature type="domain" description="PglD N-terminal" evidence="3">
    <location>
        <begin position="6"/>
        <end position="70"/>
    </location>
</feature>
<evidence type="ECO:0000256" key="2">
    <source>
        <dbReference type="ARBA" id="ARBA00022737"/>
    </source>
</evidence>
<reference evidence="5" key="1">
    <citation type="submission" date="2017-03" db="EMBL/GenBank/DDBJ databases">
        <title>Bacillus sp. V-88(T) DSM27956, whole genome shotgun sequencing project.</title>
        <authorList>
            <person name="Dastager S.G."/>
            <person name="Neurgaonkar P.S."/>
            <person name="Dharne M.S."/>
        </authorList>
    </citation>
    <scope>NUCLEOTIDE SEQUENCE [LARGE SCALE GENOMIC DNA]</scope>
    <source>
        <strain evidence="5">DSM 25145</strain>
    </source>
</reference>
<dbReference type="Proteomes" id="UP000215545">
    <property type="component" value="Unassembled WGS sequence"/>
</dbReference>
<name>A0ABX4ECR9_9BACI</name>
<dbReference type="InterPro" id="IPR018357">
    <property type="entry name" value="Hexapep_transf_CS"/>
</dbReference>
<dbReference type="NCBIfam" id="TIGR03570">
    <property type="entry name" value="NeuD_NnaD"/>
    <property type="match status" value="1"/>
</dbReference>
<dbReference type="InterPro" id="IPR011004">
    <property type="entry name" value="Trimer_LpxA-like_sf"/>
</dbReference>
<dbReference type="InterPro" id="IPR020019">
    <property type="entry name" value="AcTrfase_PglD-like"/>
</dbReference>
<dbReference type="Gene3D" id="3.40.50.20">
    <property type="match status" value="1"/>
</dbReference>
<dbReference type="PANTHER" id="PTHR43300:SF7">
    <property type="entry name" value="UDP-N-ACETYLBACILLOSAMINE N-ACETYLTRANSFERASE"/>
    <property type="match status" value="1"/>
</dbReference>
<dbReference type="Pfam" id="PF00132">
    <property type="entry name" value="Hexapep"/>
    <property type="match status" value="2"/>
</dbReference>
<protein>
    <submittedName>
        <fullName evidence="4">Sugar acetyltransferase</fullName>
    </submittedName>
</protein>
<dbReference type="SUPFAM" id="SSF51161">
    <property type="entry name" value="Trimeric LpxA-like enzymes"/>
    <property type="match status" value="1"/>
</dbReference>
<organism evidence="4 5">
    <name type="scientific">Domibacillus enclensis</name>
    <dbReference type="NCBI Taxonomy" id="1017273"/>
    <lineage>
        <taxon>Bacteria</taxon>
        <taxon>Bacillati</taxon>
        <taxon>Bacillota</taxon>
        <taxon>Bacilli</taxon>
        <taxon>Bacillales</taxon>
        <taxon>Bacillaceae</taxon>
        <taxon>Domibacillus</taxon>
    </lineage>
</organism>
<dbReference type="InterPro" id="IPR050179">
    <property type="entry name" value="Trans_hexapeptide_repeat"/>
</dbReference>
<keyword evidence="2" id="KW-0677">Repeat</keyword>
<keyword evidence="5" id="KW-1185">Reference proteome</keyword>
<evidence type="ECO:0000256" key="1">
    <source>
        <dbReference type="ARBA" id="ARBA00022679"/>
    </source>
</evidence>
<evidence type="ECO:0000313" key="5">
    <source>
        <dbReference type="Proteomes" id="UP000215545"/>
    </source>
</evidence>
<proteinExistence type="predicted"/>
<dbReference type="PANTHER" id="PTHR43300">
    <property type="entry name" value="ACETYLTRANSFERASE"/>
    <property type="match status" value="1"/>
</dbReference>
<accession>A0ABX4ECR9</accession>
<gene>
    <name evidence="4" type="ORF">B1B05_05760</name>
</gene>
<evidence type="ECO:0000313" key="4">
    <source>
        <dbReference type="EMBL" id="OXS79276.1"/>
    </source>
</evidence>
<dbReference type="InterPro" id="IPR001451">
    <property type="entry name" value="Hexapep"/>
</dbReference>